<keyword evidence="3" id="KW-1185">Reference proteome</keyword>
<evidence type="ECO:0000313" key="2">
    <source>
        <dbReference type="EMBL" id="MED6171668.1"/>
    </source>
</evidence>
<reference evidence="2 3" key="1">
    <citation type="journal article" date="2023" name="Plants (Basel)">
        <title>Bridging the Gap: Combining Genomics and Transcriptomics Approaches to Understand Stylosanthes scabra, an Orphan Legume from the Brazilian Caatinga.</title>
        <authorList>
            <person name="Ferreira-Neto J.R.C."/>
            <person name="da Silva M.D."/>
            <person name="Binneck E."/>
            <person name="de Melo N.F."/>
            <person name="da Silva R.H."/>
            <person name="de Melo A.L.T.M."/>
            <person name="Pandolfi V."/>
            <person name="Bustamante F.O."/>
            <person name="Brasileiro-Vidal A.C."/>
            <person name="Benko-Iseppon A.M."/>
        </authorList>
    </citation>
    <scope>NUCLEOTIDE SEQUENCE [LARGE SCALE GENOMIC DNA]</scope>
    <source>
        <tissue evidence="2">Leaves</tissue>
    </source>
</reference>
<evidence type="ECO:0000313" key="3">
    <source>
        <dbReference type="Proteomes" id="UP001341840"/>
    </source>
</evidence>
<gene>
    <name evidence="2" type="ORF">PIB30_042914</name>
</gene>
<name>A0ABU6VHL9_9FABA</name>
<evidence type="ECO:0000256" key="1">
    <source>
        <dbReference type="SAM" id="MobiDB-lite"/>
    </source>
</evidence>
<dbReference type="Proteomes" id="UP001341840">
    <property type="component" value="Unassembled WGS sequence"/>
</dbReference>
<feature type="region of interest" description="Disordered" evidence="1">
    <location>
        <begin position="1"/>
        <end position="22"/>
    </location>
</feature>
<proteinExistence type="predicted"/>
<organism evidence="2 3">
    <name type="scientific">Stylosanthes scabra</name>
    <dbReference type="NCBI Taxonomy" id="79078"/>
    <lineage>
        <taxon>Eukaryota</taxon>
        <taxon>Viridiplantae</taxon>
        <taxon>Streptophyta</taxon>
        <taxon>Embryophyta</taxon>
        <taxon>Tracheophyta</taxon>
        <taxon>Spermatophyta</taxon>
        <taxon>Magnoliopsida</taxon>
        <taxon>eudicotyledons</taxon>
        <taxon>Gunneridae</taxon>
        <taxon>Pentapetalae</taxon>
        <taxon>rosids</taxon>
        <taxon>fabids</taxon>
        <taxon>Fabales</taxon>
        <taxon>Fabaceae</taxon>
        <taxon>Papilionoideae</taxon>
        <taxon>50 kb inversion clade</taxon>
        <taxon>dalbergioids sensu lato</taxon>
        <taxon>Dalbergieae</taxon>
        <taxon>Pterocarpus clade</taxon>
        <taxon>Stylosanthes</taxon>
    </lineage>
</organism>
<protein>
    <submittedName>
        <fullName evidence="2">Uncharacterized protein</fullName>
    </submittedName>
</protein>
<sequence>MKRTTRTRNREEGSSKEKIEEGKARRKIELKCASVDDLIDKLKAFTGALHKNRGLNTDMVQNHSKWKRYVIWVNTSMVVMVTDAQDGANVVGIKSLIPRVLVSI</sequence>
<comment type="caution">
    <text evidence="2">The sequence shown here is derived from an EMBL/GenBank/DDBJ whole genome shotgun (WGS) entry which is preliminary data.</text>
</comment>
<accession>A0ABU6VHL9</accession>
<feature type="compositionally biased region" description="Basic and acidic residues" evidence="1">
    <location>
        <begin position="8"/>
        <end position="22"/>
    </location>
</feature>
<dbReference type="EMBL" id="JASCZI010151282">
    <property type="protein sequence ID" value="MED6171668.1"/>
    <property type="molecule type" value="Genomic_DNA"/>
</dbReference>